<proteinExistence type="predicted"/>
<evidence type="ECO:0000313" key="3">
    <source>
        <dbReference type="Proteomes" id="UP000054251"/>
    </source>
</evidence>
<dbReference type="GeneID" id="26838131"/>
<keyword evidence="1" id="KW-0812">Transmembrane</keyword>
<keyword evidence="3" id="KW-1185">Reference proteome</keyword>
<evidence type="ECO:0000313" key="2">
    <source>
        <dbReference type="EMBL" id="KSA03109.1"/>
    </source>
</evidence>
<keyword evidence="1" id="KW-1133">Transmembrane helix</keyword>
<sequence>MSIFKTFDYFVLKLLNRIEKFIRNLNAKLLRESTIKRIGNDENVEITLLDCVTHTKENIKEGYLLDANFPTTIDNEIHGSIFYTEYVVNAFESSFEKNLGDNEYYDLRILGYSNPTRNTLTVLSLVMLLVILGSVIYFITEYLIARKSCAAKIGYNTWNMSLESKDQVQNECIYVSDLINTYSSTLNYQANTKFHAYVEANAQIPSLGKQDSDILQNNLNFISYDFIIDEYMDNMDEMNAKYTISGSIDKKFIQYPIIKPKLKEVQSTPKQPRLHHAELSSEELYSNNKARFEYIRPHLESSSMLSEDPSPPQTLKSDIQNNSIITDDEFERSQQNCLQNLLHLYNETHVGTIPCFPITVQAKYNKDGAFHEVHEITHKYSSKEGTSQVTSDSEFSESEYIATYEKGGYDKRNIKPFAKLSRTKYSPLYSAPKFELSRTTIPLVSNKEHNPSIFFDLYHYLGFLDIDDRLKSLDILSHEYNNDHQLVIQLIELEILNLCSTSNEFEMQDTVKKLQYIITREYDGDNPNISKIIEIYSNSLKRHIHELTALLKTPFAEIIVVLLCDYLSFAEDNKIDIETYNHCLGTIIESTVYNKEFYRSISNSACIVVCALDCTMLPHTLFVIFDHIFMEEKHKQPEKQITALRCLKYYICFNKLSIIEELTTNPMENKFNCCGYQLINLLLSSIPKIIRISSKSSIPYKLIPNQKHRNLPSSNENIDPLILELIDTYLAIVEIFLNNDKIPSAIQYELLSSFITKIYTQIKPIVECDRRTLDPPILKELQIHFDLNQ</sequence>
<keyword evidence="1" id="KW-0472">Membrane</keyword>
<comment type="caution">
    <text evidence="2">The sequence shown here is derived from an EMBL/GenBank/DDBJ whole genome shotgun (WGS) entry which is preliminary data.</text>
</comment>
<dbReference type="Proteomes" id="UP000054251">
    <property type="component" value="Unassembled WGS sequence"/>
</dbReference>
<protein>
    <submittedName>
        <fullName evidence="2">Uncharacterized protein</fullName>
    </submittedName>
</protein>
<dbReference type="OrthoDB" id="10392331at2759"/>
<dbReference type="RefSeq" id="XP_015469211.1">
    <property type="nucleotide sequence ID" value="XM_015609952.1"/>
</dbReference>
<organism evidence="2 3">
    <name type="scientific">Debaryomyces fabryi</name>
    <dbReference type="NCBI Taxonomy" id="58627"/>
    <lineage>
        <taxon>Eukaryota</taxon>
        <taxon>Fungi</taxon>
        <taxon>Dikarya</taxon>
        <taxon>Ascomycota</taxon>
        <taxon>Saccharomycotina</taxon>
        <taxon>Pichiomycetes</taxon>
        <taxon>Debaryomycetaceae</taxon>
        <taxon>Debaryomyces</taxon>
    </lineage>
</organism>
<evidence type="ECO:0000256" key="1">
    <source>
        <dbReference type="SAM" id="Phobius"/>
    </source>
</evidence>
<dbReference type="EMBL" id="LMYN01000014">
    <property type="protein sequence ID" value="KSA03109.1"/>
    <property type="molecule type" value="Genomic_DNA"/>
</dbReference>
<feature type="transmembrane region" description="Helical" evidence="1">
    <location>
        <begin position="120"/>
        <end position="139"/>
    </location>
</feature>
<accession>A0A0V1Q4C2</accession>
<dbReference type="AlphaFoldDB" id="A0A0V1Q4C2"/>
<gene>
    <name evidence="2" type="ORF">AC631_01122</name>
</gene>
<name>A0A0V1Q4C2_9ASCO</name>
<reference evidence="2 3" key="1">
    <citation type="submission" date="2015-11" db="EMBL/GenBank/DDBJ databases">
        <title>The genome of Debaryomyces fabryi.</title>
        <authorList>
            <person name="Tafer H."/>
            <person name="Lopandic K."/>
        </authorList>
    </citation>
    <scope>NUCLEOTIDE SEQUENCE [LARGE SCALE GENOMIC DNA]</scope>
    <source>
        <strain evidence="2 3">CBS 789</strain>
    </source>
</reference>